<dbReference type="Pfam" id="PF00069">
    <property type="entry name" value="Pkinase"/>
    <property type="match status" value="1"/>
</dbReference>
<evidence type="ECO:0000256" key="16">
    <source>
        <dbReference type="ARBA" id="ARBA00023136"/>
    </source>
</evidence>
<dbReference type="AlphaFoldDB" id="A0A2N9G384"/>
<evidence type="ECO:0000256" key="8">
    <source>
        <dbReference type="ARBA" id="ARBA00022679"/>
    </source>
</evidence>
<dbReference type="PANTHER" id="PTHR48005">
    <property type="entry name" value="LEUCINE RICH REPEAT KINASE 2"/>
    <property type="match status" value="1"/>
</dbReference>
<dbReference type="InterPro" id="IPR017441">
    <property type="entry name" value="Protein_kinase_ATP_BS"/>
</dbReference>
<dbReference type="GO" id="GO:0005524">
    <property type="term" value="F:ATP binding"/>
    <property type="evidence" value="ECO:0007669"/>
    <property type="project" value="UniProtKB-UniRule"/>
</dbReference>
<keyword evidence="4" id="KW-0134">Cell wall</keyword>
<keyword evidence="16 23" id="KW-0472">Membrane</keyword>
<keyword evidence="7" id="KW-0433">Leucine-rich repeat</keyword>
<evidence type="ECO:0000256" key="18">
    <source>
        <dbReference type="ARBA" id="ARBA00023180"/>
    </source>
</evidence>
<evidence type="ECO:0000256" key="7">
    <source>
        <dbReference type="ARBA" id="ARBA00022614"/>
    </source>
</evidence>
<comment type="catalytic activity">
    <reaction evidence="20">
        <text>L-threonyl-[protein] + ATP = O-phospho-L-threonyl-[protein] + ADP + H(+)</text>
        <dbReference type="Rhea" id="RHEA:46608"/>
        <dbReference type="Rhea" id="RHEA-COMP:11060"/>
        <dbReference type="Rhea" id="RHEA-COMP:11605"/>
        <dbReference type="ChEBI" id="CHEBI:15378"/>
        <dbReference type="ChEBI" id="CHEBI:30013"/>
        <dbReference type="ChEBI" id="CHEBI:30616"/>
        <dbReference type="ChEBI" id="CHEBI:61977"/>
        <dbReference type="ChEBI" id="CHEBI:456216"/>
        <dbReference type="EC" id="2.7.11.1"/>
    </reaction>
</comment>
<dbReference type="SUPFAM" id="SSF52058">
    <property type="entry name" value="L domain-like"/>
    <property type="match status" value="1"/>
</dbReference>
<evidence type="ECO:0000313" key="26">
    <source>
        <dbReference type="EMBL" id="SPC93933.1"/>
    </source>
</evidence>
<dbReference type="PANTHER" id="PTHR48005:SF16">
    <property type="entry name" value="MDIS1-INTERACTING RECEPTOR LIKE KINASE 2-LIKE ISOFORM X1"/>
    <property type="match status" value="1"/>
</dbReference>
<dbReference type="InterPro" id="IPR008266">
    <property type="entry name" value="Tyr_kinase_AS"/>
</dbReference>
<evidence type="ECO:0000256" key="19">
    <source>
        <dbReference type="ARBA" id="ARBA00038043"/>
    </source>
</evidence>
<dbReference type="InterPro" id="IPR003591">
    <property type="entry name" value="Leu-rich_rpt_typical-subtyp"/>
</dbReference>
<keyword evidence="11" id="KW-0677">Repeat</keyword>
<dbReference type="FunFam" id="3.80.10.10:FF:000400">
    <property type="entry name" value="Nuclear pore complex protein NUP107"/>
    <property type="match status" value="1"/>
</dbReference>
<dbReference type="Gene3D" id="3.80.10.10">
    <property type="entry name" value="Ribonuclease Inhibitor"/>
    <property type="match status" value="3"/>
</dbReference>
<sequence>MAHSISFSIMVVACFSFVFTYGANMVTTTTLVAAYESSALELEAKALLESGWWSDYTNDTSTRCSWHGIACDNAGSTISIELAAESQVGDKFGKLNFSCFPNLVNLSLAGTGLRGSIPQEIGALSKLKHLNLSGNFLTGELHLSLANLTQLEVLTISSNKLNGFIPQELGNLKNLLVLHLSANNLLGPIPSNIGKLKKLVSLELEYNMLIGPIPYTLGYLTSLTYLSLGSNQINGSIPPEIGNLRKLSYVNLNNNELSGPIPSAMGHLTDLETLSLSMNKIEGVIPLEIGNLTKLASLDLSVNSLTGLIPPSLGGLTNLIALNIHQNQLNGGISPEIGHCNLLENLDLSNNNISGVIPYELTLLTHLRILKLSFNKLSGKIPLGIENLDILTNLDLSQNELTGPIPTQLSDTLAELLLSHNHLNGSIPFQILNLSLLNTLDLSHNFISGEIPSHLGDLTNLGNLDLSYNNLTGNIPILLLYKPKINLSYNSLNGTISGALVKSLPPESLKGNKDLHIDITDCIPSPPSDNEKSKRVMQPKTIPLPIVNFLVFLLLGILLFSGCKYKNMKSEVREEKNGDLFYIWNYDGKIAYKDIIEATEDFDIKYCIGTGGYGSVYRAQLPSGEVVALKKLHCLEAENPAFDKSFRNEVKMLTEIRHRNIVKLHGFCLHKKCMFLIYEYMQRGSLFCVLSNNLAAVELDWTKRVNVIKGIAHALSYMHNDCTPAIVHRDITSNNVLLNSKLEVFVSDFGSARFLDPTSSNQTIVAGTYGYVAPELAYTMVVTEKCDVYSFGVVALETLIGRHPKELLSSLLSSCSQKMMLDEVLDQRLPPPDQGVAHDIVLIATIAFACLHTKPKSRPTMKFVSQEFLAQRTPPTKPLHAISLRQLWNQEIYMVCQTETKP</sequence>
<dbReference type="EC" id="2.7.11.1" evidence="3"/>
<dbReference type="PRINTS" id="PR00019">
    <property type="entry name" value="LEURICHRPT"/>
</dbReference>
<keyword evidence="6" id="KW-0597">Phosphoprotein</keyword>
<dbReference type="InterPro" id="IPR011009">
    <property type="entry name" value="Kinase-like_dom_sf"/>
</dbReference>
<feature type="transmembrane region" description="Helical" evidence="23">
    <location>
        <begin position="542"/>
        <end position="563"/>
    </location>
</feature>
<evidence type="ECO:0000256" key="21">
    <source>
        <dbReference type="ARBA" id="ARBA00048679"/>
    </source>
</evidence>
<dbReference type="SUPFAM" id="SSF56112">
    <property type="entry name" value="Protein kinase-like (PK-like)"/>
    <property type="match status" value="1"/>
</dbReference>
<dbReference type="InterPro" id="IPR055414">
    <property type="entry name" value="LRR_R13L4/SHOC2-like"/>
</dbReference>
<evidence type="ECO:0000256" key="14">
    <source>
        <dbReference type="ARBA" id="ARBA00022840"/>
    </source>
</evidence>
<dbReference type="GO" id="GO:0016020">
    <property type="term" value="C:membrane"/>
    <property type="evidence" value="ECO:0007669"/>
    <property type="project" value="UniProtKB-SubCell"/>
</dbReference>
<feature type="signal peptide" evidence="24">
    <location>
        <begin position="1"/>
        <end position="22"/>
    </location>
</feature>
<comment type="catalytic activity">
    <reaction evidence="21">
        <text>L-seryl-[protein] + ATP = O-phospho-L-seryl-[protein] + ADP + H(+)</text>
        <dbReference type="Rhea" id="RHEA:17989"/>
        <dbReference type="Rhea" id="RHEA-COMP:9863"/>
        <dbReference type="Rhea" id="RHEA-COMP:11604"/>
        <dbReference type="ChEBI" id="CHEBI:15378"/>
        <dbReference type="ChEBI" id="CHEBI:29999"/>
        <dbReference type="ChEBI" id="CHEBI:30616"/>
        <dbReference type="ChEBI" id="CHEBI:83421"/>
        <dbReference type="ChEBI" id="CHEBI:456216"/>
        <dbReference type="EC" id="2.7.11.1"/>
    </reaction>
</comment>
<feature type="domain" description="Protein kinase" evidence="25">
    <location>
        <begin position="602"/>
        <end position="869"/>
    </location>
</feature>
<dbReference type="GO" id="GO:0099402">
    <property type="term" value="P:plant organ development"/>
    <property type="evidence" value="ECO:0007669"/>
    <property type="project" value="UniProtKB-ARBA"/>
</dbReference>
<dbReference type="Pfam" id="PF00560">
    <property type="entry name" value="LRR_1"/>
    <property type="match status" value="7"/>
</dbReference>
<evidence type="ECO:0000256" key="5">
    <source>
        <dbReference type="ARBA" id="ARBA00022527"/>
    </source>
</evidence>
<evidence type="ECO:0000256" key="10">
    <source>
        <dbReference type="ARBA" id="ARBA00022729"/>
    </source>
</evidence>
<evidence type="ECO:0000256" key="9">
    <source>
        <dbReference type="ARBA" id="ARBA00022692"/>
    </source>
</evidence>
<dbReference type="EMBL" id="OIVN01001437">
    <property type="protein sequence ID" value="SPC93933.1"/>
    <property type="molecule type" value="Genomic_DNA"/>
</dbReference>
<dbReference type="InterPro" id="IPR000719">
    <property type="entry name" value="Prot_kinase_dom"/>
</dbReference>
<keyword evidence="10 24" id="KW-0732">Signal</keyword>
<dbReference type="SMART" id="SM00365">
    <property type="entry name" value="LRR_SD22"/>
    <property type="match status" value="6"/>
</dbReference>
<accession>A0A2N9G384</accession>
<dbReference type="FunFam" id="3.30.200.20:FF:000309">
    <property type="entry name" value="Leucine-rich repeat receptor protein kinase MSP1"/>
    <property type="match status" value="1"/>
</dbReference>
<evidence type="ECO:0000256" key="17">
    <source>
        <dbReference type="ARBA" id="ARBA00023170"/>
    </source>
</evidence>
<keyword evidence="8" id="KW-0808">Transferase</keyword>
<evidence type="ECO:0000256" key="1">
    <source>
        <dbReference type="ARBA" id="ARBA00004191"/>
    </source>
</evidence>
<dbReference type="GO" id="GO:0004674">
    <property type="term" value="F:protein serine/threonine kinase activity"/>
    <property type="evidence" value="ECO:0007669"/>
    <property type="project" value="UniProtKB-KW"/>
</dbReference>
<dbReference type="Pfam" id="PF23598">
    <property type="entry name" value="LRR_14"/>
    <property type="match status" value="1"/>
</dbReference>
<evidence type="ECO:0000256" key="4">
    <source>
        <dbReference type="ARBA" id="ARBA00022512"/>
    </source>
</evidence>
<dbReference type="GO" id="GO:0009653">
    <property type="term" value="P:anatomical structure morphogenesis"/>
    <property type="evidence" value="ECO:0007669"/>
    <property type="project" value="UniProtKB-ARBA"/>
</dbReference>
<evidence type="ECO:0000256" key="6">
    <source>
        <dbReference type="ARBA" id="ARBA00022553"/>
    </source>
</evidence>
<dbReference type="InterPro" id="IPR032675">
    <property type="entry name" value="LRR_dom_sf"/>
</dbReference>
<dbReference type="InterPro" id="IPR001611">
    <property type="entry name" value="Leu-rich_rpt"/>
</dbReference>
<evidence type="ECO:0000256" key="22">
    <source>
        <dbReference type="PROSITE-ProRule" id="PRU10141"/>
    </source>
</evidence>
<comment type="similarity">
    <text evidence="19">Belongs to the polygalacturonase-inhibiting protein family.</text>
</comment>
<dbReference type="PROSITE" id="PS50011">
    <property type="entry name" value="PROTEIN_KINASE_DOM"/>
    <property type="match status" value="1"/>
</dbReference>
<keyword evidence="18" id="KW-0325">Glycoprotein</keyword>
<dbReference type="Gene3D" id="1.10.510.10">
    <property type="entry name" value="Transferase(Phosphotransferase) domain 1"/>
    <property type="match status" value="1"/>
</dbReference>
<keyword evidence="5" id="KW-0723">Serine/threonine-protein kinase</keyword>
<evidence type="ECO:0000256" key="13">
    <source>
        <dbReference type="ARBA" id="ARBA00022777"/>
    </source>
</evidence>
<evidence type="ECO:0000256" key="24">
    <source>
        <dbReference type="SAM" id="SignalP"/>
    </source>
</evidence>
<dbReference type="PROSITE" id="PS00107">
    <property type="entry name" value="PROTEIN_KINASE_ATP"/>
    <property type="match status" value="1"/>
</dbReference>
<evidence type="ECO:0000256" key="2">
    <source>
        <dbReference type="ARBA" id="ARBA00004479"/>
    </source>
</evidence>
<dbReference type="SMART" id="SM00369">
    <property type="entry name" value="LRR_TYP"/>
    <property type="match status" value="9"/>
</dbReference>
<protein>
    <recommendedName>
        <fullName evidence="3">non-specific serine/threonine protein kinase</fullName>
        <ecNumber evidence="3">2.7.11.1</ecNumber>
    </recommendedName>
</protein>
<name>A0A2N9G384_FAGSY</name>
<dbReference type="SUPFAM" id="SSF52047">
    <property type="entry name" value="RNI-like"/>
    <property type="match status" value="1"/>
</dbReference>
<keyword evidence="13" id="KW-0418">Kinase</keyword>
<evidence type="ECO:0000256" key="23">
    <source>
        <dbReference type="SAM" id="Phobius"/>
    </source>
</evidence>
<evidence type="ECO:0000256" key="11">
    <source>
        <dbReference type="ARBA" id="ARBA00022737"/>
    </source>
</evidence>
<evidence type="ECO:0000256" key="12">
    <source>
        <dbReference type="ARBA" id="ARBA00022741"/>
    </source>
</evidence>
<keyword evidence="12 22" id="KW-0547">Nucleotide-binding</keyword>
<dbReference type="FunFam" id="3.80.10.10:FF:000095">
    <property type="entry name" value="LRR receptor-like serine/threonine-protein kinase GSO1"/>
    <property type="match status" value="1"/>
</dbReference>
<keyword evidence="4" id="KW-0964">Secreted</keyword>
<dbReference type="PROSITE" id="PS51450">
    <property type="entry name" value="LRR"/>
    <property type="match status" value="2"/>
</dbReference>
<reference evidence="26" key="1">
    <citation type="submission" date="2018-02" db="EMBL/GenBank/DDBJ databases">
        <authorList>
            <person name="Cohen D.B."/>
            <person name="Kent A.D."/>
        </authorList>
    </citation>
    <scope>NUCLEOTIDE SEQUENCE</scope>
</reference>
<dbReference type="FunFam" id="1.10.510.10:FF:000445">
    <property type="entry name" value="MDIS1-interacting receptor like kinase 2"/>
    <property type="match status" value="1"/>
</dbReference>
<dbReference type="FunFam" id="3.80.10.10:FF:000041">
    <property type="entry name" value="LRR receptor-like serine/threonine-protein kinase ERECTA"/>
    <property type="match status" value="1"/>
</dbReference>
<keyword evidence="17" id="KW-0675">Receptor</keyword>
<dbReference type="PROSITE" id="PS00109">
    <property type="entry name" value="PROTEIN_KINASE_TYR"/>
    <property type="match status" value="1"/>
</dbReference>
<evidence type="ECO:0000256" key="15">
    <source>
        <dbReference type="ARBA" id="ARBA00022989"/>
    </source>
</evidence>
<dbReference type="Gene3D" id="3.30.200.20">
    <property type="entry name" value="Phosphorylase Kinase, domain 1"/>
    <property type="match status" value="1"/>
</dbReference>
<keyword evidence="15 23" id="KW-1133">Transmembrane helix</keyword>
<comment type="subcellular location">
    <subcellularLocation>
        <location evidence="2">Membrane</location>
        <topology evidence="2">Single-pass type I membrane protein</topology>
    </subcellularLocation>
    <subcellularLocation>
        <location evidence="1">Secreted</location>
        <location evidence="1">Cell wall</location>
    </subcellularLocation>
</comment>
<proteinExistence type="inferred from homology"/>
<evidence type="ECO:0000256" key="20">
    <source>
        <dbReference type="ARBA" id="ARBA00047899"/>
    </source>
</evidence>
<gene>
    <name evidence="26" type="ORF">FSB_LOCUS21815</name>
</gene>
<feature type="chain" id="PRO_5014828571" description="non-specific serine/threonine protein kinase" evidence="24">
    <location>
        <begin position="23"/>
        <end position="902"/>
    </location>
</feature>
<keyword evidence="14 22" id="KW-0067">ATP-binding</keyword>
<keyword evidence="9 23" id="KW-0812">Transmembrane</keyword>
<organism evidence="26">
    <name type="scientific">Fagus sylvatica</name>
    <name type="common">Beechnut</name>
    <dbReference type="NCBI Taxonomy" id="28930"/>
    <lineage>
        <taxon>Eukaryota</taxon>
        <taxon>Viridiplantae</taxon>
        <taxon>Streptophyta</taxon>
        <taxon>Embryophyta</taxon>
        <taxon>Tracheophyta</taxon>
        <taxon>Spermatophyta</taxon>
        <taxon>Magnoliopsida</taxon>
        <taxon>eudicotyledons</taxon>
        <taxon>Gunneridae</taxon>
        <taxon>Pentapetalae</taxon>
        <taxon>rosids</taxon>
        <taxon>fabids</taxon>
        <taxon>Fagales</taxon>
        <taxon>Fagaceae</taxon>
        <taxon>Fagus</taxon>
    </lineage>
</organism>
<dbReference type="InterPro" id="IPR051420">
    <property type="entry name" value="Ser_Thr_Kinases_DiverseReg"/>
</dbReference>
<evidence type="ECO:0000259" key="25">
    <source>
        <dbReference type="PROSITE" id="PS50011"/>
    </source>
</evidence>
<evidence type="ECO:0000256" key="3">
    <source>
        <dbReference type="ARBA" id="ARBA00012513"/>
    </source>
</evidence>
<feature type="binding site" evidence="22">
    <location>
        <position position="630"/>
    </location>
    <ligand>
        <name>ATP</name>
        <dbReference type="ChEBI" id="CHEBI:30616"/>
    </ligand>
</feature>